<evidence type="ECO:0000313" key="3">
    <source>
        <dbReference type="Proteomes" id="UP000037035"/>
    </source>
</evidence>
<sequence>MNPTVMPCSPIQNYTPSGGTPSVEWNNNPDGNLFNGTGWLCECHQARNQPPQTQPLASPPITILRGRKQKAQPSTPSEDSSKYIKVEGKENTVITWKTDNHELANFKSKAILAILGVEE</sequence>
<dbReference type="Proteomes" id="UP000037035">
    <property type="component" value="Unassembled WGS sequence"/>
</dbReference>
<dbReference type="VEuPathDB" id="FungiDB:VP01_8072g1"/>
<comment type="caution">
    <text evidence="2">The sequence shown here is derived from an EMBL/GenBank/DDBJ whole genome shotgun (WGS) entry which is preliminary data.</text>
</comment>
<evidence type="ECO:0000313" key="2">
    <source>
        <dbReference type="EMBL" id="KNZ45490.1"/>
    </source>
</evidence>
<proteinExistence type="predicted"/>
<name>A0A0L6UCG6_9BASI</name>
<reference evidence="2 3" key="1">
    <citation type="submission" date="2015-08" db="EMBL/GenBank/DDBJ databases">
        <title>Next Generation Sequencing and Analysis of the Genome of Puccinia sorghi L Schw, the Causal Agent of Maize Common Rust.</title>
        <authorList>
            <person name="Rochi L."/>
            <person name="Burguener G."/>
            <person name="Darino M."/>
            <person name="Turjanski A."/>
            <person name="Kreff E."/>
            <person name="Dieguez M.J."/>
            <person name="Sacco F."/>
        </authorList>
    </citation>
    <scope>NUCLEOTIDE SEQUENCE [LARGE SCALE GENOMIC DNA]</scope>
    <source>
        <strain evidence="2 3">RO10H11247</strain>
    </source>
</reference>
<feature type="compositionally biased region" description="Polar residues" evidence="1">
    <location>
        <begin position="10"/>
        <end position="28"/>
    </location>
</feature>
<dbReference type="OrthoDB" id="2518771at2759"/>
<gene>
    <name evidence="2" type="ORF">VP01_8072g1</name>
</gene>
<feature type="region of interest" description="Disordered" evidence="1">
    <location>
        <begin position="1"/>
        <end position="28"/>
    </location>
</feature>
<dbReference type="AlphaFoldDB" id="A0A0L6UCG6"/>
<accession>A0A0L6UCG6</accession>
<protein>
    <submittedName>
        <fullName evidence="2">Uncharacterized protein</fullName>
    </submittedName>
</protein>
<evidence type="ECO:0000256" key="1">
    <source>
        <dbReference type="SAM" id="MobiDB-lite"/>
    </source>
</evidence>
<dbReference type="EMBL" id="LAVV01013575">
    <property type="protein sequence ID" value="KNZ45490.1"/>
    <property type="molecule type" value="Genomic_DNA"/>
</dbReference>
<keyword evidence="3" id="KW-1185">Reference proteome</keyword>
<organism evidence="2 3">
    <name type="scientific">Puccinia sorghi</name>
    <dbReference type="NCBI Taxonomy" id="27349"/>
    <lineage>
        <taxon>Eukaryota</taxon>
        <taxon>Fungi</taxon>
        <taxon>Dikarya</taxon>
        <taxon>Basidiomycota</taxon>
        <taxon>Pucciniomycotina</taxon>
        <taxon>Pucciniomycetes</taxon>
        <taxon>Pucciniales</taxon>
        <taxon>Pucciniaceae</taxon>
        <taxon>Puccinia</taxon>
    </lineage>
</organism>